<reference evidence="1" key="2">
    <citation type="submission" date="2020-10" db="EMBL/GenBank/DDBJ databases">
        <authorList>
            <person name="Cooper E.A."/>
            <person name="Brenton Z.W."/>
            <person name="Flinn B.S."/>
            <person name="Jenkins J."/>
            <person name="Shu S."/>
            <person name="Flowers D."/>
            <person name="Luo F."/>
            <person name="Wang Y."/>
            <person name="Xia P."/>
            <person name="Barry K."/>
            <person name="Daum C."/>
            <person name="Lipzen A."/>
            <person name="Yoshinaga Y."/>
            <person name="Schmutz J."/>
            <person name="Saski C."/>
            <person name="Vermerris W."/>
            <person name="Kresovich S."/>
        </authorList>
    </citation>
    <scope>NUCLEOTIDE SEQUENCE</scope>
</reference>
<evidence type="ECO:0000313" key="1">
    <source>
        <dbReference type="EMBL" id="KAG0535465.1"/>
    </source>
</evidence>
<name>A0A921ULE7_SORBI</name>
<protein>
    <submittedName>
        <fullName evidence="1">Uncharacterized protein</fullName>
    </submittedName>
</protein>
<accession>A0A921ULE7</accession>
<comment type="caution">
    <text evidence="1">The sequence shown here is derived from an EMBL/GenBank/DDBJ whole genome shotgun (WGS) entry which is preliminary data.</text>
</comment>
<sequence length="121" mass="12789">MVLHVTCHAPTSNYTLLTRPPRLAPPPSPPLPSVRPCAVYRVRAPLPIAPCLPSLPSLTSHRTLSQVAISLPSPYLTSPLTVAAIVALSPPPRSTTPQRHDLGLAGATLLGSAPYPRRLCP</sequence>
<dbReference type="Proteomes" id="UP000807115">
    <property type="component" value="Chromosome 4"/>
</dbReference>
<dbReference type="AlphaFoldDB" id="A0A921ULE7"/>
<evidence type="ECO:0000313" key="2">
    <source>
        <dbReference type="Proteomes" id="UP000807115"/>
    </source>
</evidence>
<dbReference type="EMBL" id="CM027683">
    <property type="protein sequence ID" value="KAG0535465.1"/>
    <property type="molecule type" value="Genomic_DNA"/>
</dbReference>
<reference evidence="1" key="1">
    <citation type="journal article" date="2019" name="BMC Genomics">
        <title>A new reference genome for Sorghum bicolor reveals high levels of sequence similarity between sweet and grain genotypes: implications for the genetics of sugar metabolism.</title>
        <authorList>
            <person name="Cooper E.A."/>
            <person name="Brenton Z.W."/>
            <person name="Flinn B.S."/>
            <person name="Jenkins J."/>
            <person name="Shu S."/>
            <person name="Flowers D."/>
            <person name="Luo F."/>
            <person name="Wang Y."/>
            <person name="Xia P."/>
            <person name="Barry K."/>
            <person name="Daum C."/>
            <person name="Lipzen A."/>
            <person name="Yoshinaga Y."/>
            <person name="Schmutz J."/>
            <person name="Saski C."/>
            <person name="Vermerris W."/>
            <person name="Kresovich S."/>
        </authorList>
    </citation>
    <scope>NUCLEOTIDE SEQUENCE</scope>
</reference>
<proteinExistence type="predicted"/>
<gene>
    <name evidence="1" type="ORF">BDA96_04G368400</name>
</gene>
<organism evidence="1 2">
    <name type="scientific">Sorghum bicolor</name>
    <name type="common">Sorghum</name>
    <name type="synonym">Sorghum vulgare</name>
    <dbReference type="NCBI Taxonomy" id="4558"/>
    <lineage>
        <taxon>Eukaryota</taxon>
        <taxon>Viridiplantae</taxon>
        <taxon>Streptophyta</taxon>
        <taxon>Embryophyta</taxon>
        <taxon>Tracheophyta</taxon>
        <taxon>Spermatophyta</taxon>
        <taxon>Magnoliopsida</taxon>
        <taxon>Liliopsida</taxon>
        <taxon>Poales</taxon>
        <taxon>Poaceae</taxon>
        <taxon>PACMAD clade</taxon>
        <taxon>Panicoideae</taxon>
        <taxon>Andropogonodae</taxon>
        <taxon>Andropogoneae</taxon>
        <taxon>Sorghinae</taxon>
        <taxon>Sorghum</taxon>
    </lineage>
</organism>